<organism evidence="3 4">
    <name type="scientific">Aureobasidium pullulans EXF-150</name>
    <dbReference type="NCBI Taxonomy" id="1043002"/>
    <lineage>
        <taxon>Eukaryota</taxon>
        <taxon>Fungi</taxon>
        <taxon>Dikarya</taxon>
        <taxon>Ascomycota</taxon>
        <taxon>Pezizomycotina</taxon>
        <taxon>Dothideomycetes</taxon>
        <taxon>Dothideomycetidae</taxon>
        <taxon>Dothideales</taxon>
        <taxon>Saccotheciaceae</taxon>
        <taxon>Aureobasidium</taxon>
    </lineage>
</organism>
<name>A0A074XQL5_AURPU</name>
<feature type="compositionally biased region" description="Basic and acidic residues" evidence="1">
    <location>
        <begin position="31"/>
        <end position="50"/>
    </location>
</feature>
<dbReference type="EMBL" id="KL584976">
    <property type="protein sequence ID" value="KEQ87785.1"/>
    <property type="molecule type" value="Genomic_DNA"/>
</dbReference>
<feature type="region of interest" description="Disordered" evidence="1">
    <location>
        <begin position="18"/>
        <end position="144"/>
    </location>
</feature>
<feature type="compositionally biased region" description="Basic and acidic residues" evidence="1">
    <location>
        <begin position="79"/>
        <end position="88"/>
    </location>
</feature>
<dbReference type="Pfam" id="PF02037">
    <property type="entry name" value="SAP"/>
    <property type="match status" value="1"/>
</dbReference>
<feature type="compositionally biased region" description="Low complexity" evidence="1">
    <location>
        <begin position="99"/>
        <end position="111"/>
    </location>
</feature>
<dbReference type="InterPro" id="IPR036361">
    <property type="entry name" value="SAP_dom_sf"/>
</dbReference>
<dbReference type="Proteomes" id="UP000030706">
    <property type="component" value="Unassembled WGS sequence"/>
</dbReference>
<feature type="compositionally biased region" description="Basic residues" evidence="1">
    <location>
        <begin position="89"/>
        <end position="98"/>
    </location>
</feature>
<dbReference type="InterPro" id="IPR003034">
    <property type="entry name" value="SAP_dom"/>
</dbReference>
<keyword evidence="4" id="KW-1185">Reference proteome</keyword>
<gene>
    <name evidence="3" type="ORF">M438DRAFT_342915</name>
</gene>
<protein>
    <recommendedName>
        <fullName evidence="2">SAP domain-containing protein</fullName>
    </recommendedName>
</protein>
<dbReference type="RefSeq" id="XP_029763972.1">
    <property type="nucleotide sequence ID" value="XM_029904873.1"/>
</dbReference>
<feature type="compositionally biased region" description="Acidic residues" evidence="1">
    <location>
        <begin position="51"/>
        <end position="73"/>
    </location>
</feature>
<dbReference type="Gene3D" id="1.10.720.30">
    <property type="entry name" value="SAP domain"/>
    <property type="match status" value="1"/>
</dbReference>
<dbReference type="GeneID" id="40747179"/>
<evidence type="ECO:0000256" key="1">
    <source>
        <dbReference type="SAM" id="MobiDB-lite"/>
    </source>
</evidence>
<accession>A0A074XQL5</accession>
<sequence>MSEYEKETVVELRQELKQREIPSTGLTRKQQIIEKLEENDAERGQDKSEAAIDEEDEDEESSSEELDLEDEDSIVPSKRAAEHTESAHVKRTKTKHTGKTTGTGKPRLTTPDIEFDYDRSQLRDPRPTPGRIKRPRYDDLSCPDDLKAKLKTEFEVRKPDTPSDASQEYELYDNEALMNPLSSLREETLMELKGPGGSPTYDTAGFEIDYHKLVDGTNQPMTKHEMISNMDKSIEKDEKEKKEMFELFFLPDEHPEDDPLGHEIENFVKDQVSKDIGVPWHQIGPKHVEQWLQKGHEKVAFKNWWKDPNEEEMKRMDNMTCGCVFRKDL</sequence>
<evidence type="ECO:0000259" key="2">
    <source>
        <dbReference type="Pfam" id="PF02037"/>
    </source>
</evidence>
<proteinExistence type="predicted"/>
<evidence type="ECO:0000313" key="4">
    <source>
        <dbReference type="Proteomes" id="UP000030706"/>
    </source>
</evidence>
<feature type="domain" description="SAP" evidence="2">
    <location>
        <begin position="8"/>
        <end position="40"/>
    </location>
</feature>
<feature type="compositionally biased region" description="Basic and acidic residues" evidence="1">
    <location>
        <begin position="135"/>
        <end position="144"/>
    </location>
</feature>
<dbReference type="HOGENOM" id="CLU_069645_0_0_1"/>
<feature type="compositionally biased region" description="Basic and acidic residues" evidence="1">
    <location>
        <begin position="116"/>
        <end position="126"/>
    </location>
</feature>
<evidence type="ECO:0000313" key="3">
    <source>
        <dbReference type="EMBL" id="KEQ87785.1"/>
    </source>
</evidence>
<dbReference type="STRING" id="1043002.A0A074XQL5"/>
<dbReference type="AlphaFoldDB" id="A0A074XQL5"/>
<reference evidence="3 4" key="1">
    <citation type="journal article" date="2014" name="BMC Genomics">
        <title>Genome sequencing of four Aureobasidium pullulans varieties: biotechnological potential, stress tolerance, and description of new species.</title>
        <authorList>
            <person name="Gostin Ar C."/>
            <person name="Ohm R.A."/>
            <person name="Kogej T."/>
            <person name="Sonjak S."/>
            <person name="Turk M."/>
            <person name="Zajc J."/>
            <person name="Zalar P."/>
            <person name="Grube M."/>
            <person name="Sun H."/>
            <person name="Han J."/>
            <person name="Sharma A."/>
            <person name="Chiniquy J."/>
            <person name="Ngan C.Y."/>
            <person name="Lipzen A."/>
            <person name="Barry K."/>
            <person name="Grigoriev I.V."/>
            <person name="Gunde-Cimerman N."/>
        </authorList>
    </citation>
    <scope>NUCLEOTIDE SEQUENCE [LARGE SCALE GENOMIC DNA]</scope>
    <source>
        <strain evidence="3 4">EXF-150</strain>
    </source>
</reference>
<dbReference type="OrthoDB" id="5348404at2759"/>